<dbReference type="InterPro" id="IPR045967">
    <property type="entry name" value="HAM1-like_N"/>
</dbReference>
<reference evidence="3 4" key="1">
    <citation type="submission" date="2015-01" db="EMBL/GenBank/DDBJ databases">
        <title>The Genome Sequence of Exophiala spinifera CBS89968.</title>
        <authorList>
            <consortium name="The Broad Institute Genomics Platform"/>
            <person name="Cuomo C."/>
            <person name="de Hoog S."/>
            <person name="Gorbushina A."/>
            <person name="Stielow B."/>
            <person name="Teixiera M."/>
            <person name="Abouelleil A."/>
            <person name="Chapman S.B."/>
            <person name="Priest M."/>
            <person name="Young S.K."/>
            <person name="Wortman J."/>
            <person name="Nusbaum C."/>
            <person name="Birren B."/>
        </authorList>
    </citation>
    <scope>NUCLEOTIDE SEQUENCE [LARGE SCALE GENOMIC DNA]</scope>
    <source>
        <strain evidence="3 4">CBS 89968</strain>
    </source>
</reference>
<evidence type="ECO:0000313" key="3">
    <source>
        <dbReference type="EMBL" id="KIW20452.1"/>
    </source>
</evidence>
<dbReference type="VEuPathDB" id="FungiDB:PV08_01027"/>
<dbReference type="STRING" id="91928.A0A0D2A6R5"/>
<dbReference type="GeneID" id="27328110"/>
<evidence type="ECO:0000256" key="1">
    <source>
        <dbReference type="SAM" id="MobiDB-lite"/>
    </source>
</evidence>
<dbReference type="Gene3D" id="3.15.10.10">
    <property type="entry name" value="Bactericidal permeability-increasing protein, domain 1"/>
    <property type="match status" value="1"/>
</dbReference>
<dbReference type="HOGENOM" id="CLU_013290_0_0_1"/>
<feature type="region of interest" description="Disordered" evidence="1">
    <location>
        <begin position="200"/>
        <end position="222"/>
    </location>
</feature>
<name>A0A0D2A6R5_9EURO</name>
<dbReference type="SUPFAM" id="SSF55394">
    <property type="entry name" value="Bactericidal permeability-increasing protein, BPI"/>
    <property type="match status" value="1"/>
</dbReference>
<dbReference type="GO" id="GO:0008289">
    <property type="term" value="F:lipid binding"/>
    <property type="evidence" value="ECO:0007669"/>
    <property type="project" value="InterPro"/>
</dbReference>
<evidence type="ECO:0000259" key="2">
    <source>
        <dbReference type="Pfam" id="PF19343"/>
    </source>
</evidence>
<sequence length="745" mass="84299">MSFLASCCGFGRKNKADDTTPLLPRYEDDTARERALHQKIHTYQMLRALSKGYMPSNEQTIVNLRTLLASDLLNPNNRELSDSGRALIRNCRTWLKLFIQLLQHKNSEDQIQDFIWYLTKSRISLDVNDISHSASKVKARADAQAAYQSFRTVGSLLLTNSDFRLFVNDVATIGREVLADTAFSLSEAAEKTGKQLELSAEEEQAISKPGADESIQPSREDVEEAAAQKATDEIASQLKKVGTDTVESAKEHIGSDQGDTLLYRLKQVILNLRSRTDYHDSVSTISKLIQRYAIAYSRVADATISTAQEDVHTNPALDRAIRNFWELMSSFGDREQWERLEQAWNKVLSHARSDPQFENFMVDVGNTVQRMFTDPEFFDNADKKLDELKDKSARLGNESEFRTDFDQFLRQAQVTINSVMEDKDVNGLLLATRRIYSALSPPNRVVNPDLITDSIHIFLPLLIRSVQHIPIPRIEVSVPEMDLLLENLVLEPGRNVNSTSFLPYRLLVSTKNDLEIRKTHSKKTVSSTTSLVTITVNGLSVAAQDLGFWIRGHAGLVRFADEGIASFYLDERGIDISLDLEIGRERLEQILALRGVRVHIHKLDYELRKSKLSWLGWLFKPLLKHLVRRSLEKTIAEKIVEGLRATNRELVFARERLRATRIADPQDVVTFLKAVAARLTPAEDPDVYTRVGVDAPTRGVFKDVYTPGSLVKMWQEEAVKAEETVEENEETGGGWRNAIFDVNVV</sequence>
<dbReference type="AlphaFoldDB" id="A0A0D2A6R5"/>
<dbReference type="Proteomes" id="UP000053328">
    <property type="component" value="Unassembled WGS sequence"/>
</dbReference>
<dbReference type="PANTHER" id="PTHR31138">
    <property type="entry name" value="CHROMOSOME 19, WHOLE GENOME SHOTGUN SEQUENCE"/>
    <property type="match status" value="1"/>
</dbReference>
<dbReference type="OrthoDB" id="5407957at2759"/>
<feature type="domain" description="HAM1-like N-terminal" evidence="2">
    <location>
        <begin position="200"/>
        <end position="581"/>
    </location>
</feature>
<proteinExistence type="predicted"/>
<accession>A0A0D2A6R5</accession>
<keyword evidence="4" id="KW-1185">Reference proteome</keyword>
<organism evidence="3 4">
    <name type="scientific">Exophiala spinifera</name>
    <dbReference type="NCBI Taxonomy" id="91928"/>
    <lineage>
        <taxon>Eukaryota</taxon>
        <taxon>Fungi</taxon>
        <taxon>Dikarya</taxon>
        <taxon>Ascomycota</taxon>
        <taxon>Pezizomycotina</taxon>
        <taxon>Eurotiomycetes</taxon>
        <taxon>Chaetothyriomycetidae</taxon>
        <taxon>Chaetothyriales</taxon>
        <taxon>Herpotrichiellaceae</taxon>
        <taxon>Exophiala</taxon>
    </lineage>
</organism>
<dbReference type="EMBL" id="KN847492">
    <property type="protein sequence ID" value="KIW20452.1"/>
    <property type="molecule type" value="Genomic_DNA"/>
</dbReference>
<protein>
    <recommendedName>
        <fullName evidence="2">HAM1-like N-terminal domain-containing protein</fullName>
    </recommendedName>
</protein>
<dbReference type="InterPro" id="IPR017943">
    <property type="entry name" value="Bactericidal_perm-incr_a/b_dom"/>
</dbReference>
<dbReference type="Pfam" id="PF19343">
    <property type="entry name" value="HAM1_N"/>
    <property type="match status" value="1"/>
</dbReference>
<gene>
    <name evidence="3" type="ORF">PV08_01027</name>
</gene>
<dbReference type="PANTHER" id="PTHR31138:SF4">
    <property type="entry name" value="DUF5923 DOMAIN-CONTAINING PROTEIN"/>
    <property type="match status" value="1"/>
</dbReference>
<evidence type="ECO:0000313" key="4">
    <source>
        <dbReference type="Proteomes" id="UP000053328"/>
    </source>
</evidence>
<dbReference type="RefSeq" id="XP_016240668.1">
    <property type="nucleotide sequence ID" value="XM_016375392.1"/>
</dbReference>